<protein>
    <submittedName>
        <fullName evidence="1">Uncharacterized protein</fullName>
    </submittedName>
</protein>
<name>A0A397THB5_9GLOM</name>
<gene>
    <name evidence="1" type="ORF">C1645_813882</name>
</gene>
<sequence>MGTLLVDVCNFENFKSEYIKLAIAKKIKSNSDNEEAIYDESIPKINNNNKVSKISDISVLNQRIAKNVTELKKKLALVTPHFFQPLLSQQSFQQLPLQPSQQPSSQLSSQQTIPSIAEFLHQIDEIEKTEDYYFKFLEEFKKQRIKVKHLNKLNDA</sequence>
<accession>A0A397THB5</accession>
<evidence type="ECO:0000313" key="2">
    <source>
        <dbReference type="Proteomes" id="UP000265703"/>
    </source>
</evidence>
<dbReference type="STRING" id="658196.A0A397THB5"/>
<reference evidence="1 2" key="1">
    <citation type="submission" date="2018-06" db="EMBL/GenBank/DDBJ databases">
        <title>Comparative genomics reveals the genomic features of Rhizophagus irregularis, R. cerebriforme, R. diaphanum and Gigaspora rosea, and their symbiotic lifestyle signature.</title>
        <authorList>
            <person name="Morin E."/>
            <person name="San Clemente H."/>
            <person name="Chen E.C.H."/>
            <person name="De La Providencia I."/>
            <person name="Hainaut M."/>
            <person name="Kuo A."/>
            <person name="Kohler A."/>
            <person name="Murat C."/>
            <person name="Tang N."/>
            <person name="Roy S."/>
            <person name="Loubradou J."/>
            <person name="Henrissat B."/>
            <person name="Grigoriev I.V."/>
            <person name="Corradi N."/>
            <person name="Roux C."/>
            <person name="Martin F.M."/>
        </authorList>
    </citation>
    <scope>NUCLEOTIDE SEQUENCE [LARGE SCALE GENOMIC DNA]</scope>
    <source>
        <strain evidence="1 2">DAOM 227022</strain>
    </source>
</reference>
<dbReference type="EMBL" id="QKYT01000027">
    <property type="protein sequence ID" value="RIA97640.1"/>
    <property type="molecule type" value="Genomic_DNA"/>
</dbReference>
<dbReference type="AlphaFoldDB" id="A0A397THB5"/>
<dbReference type="OrthoDB" id="2442389at2759"/>
<evidence type="ECO:0000313" key="1">
    <source>
        <dbReference type="EMBL" id="RIA97640.1"/>
    </source>
</evidence>
<organism evidence="1 2">
    <name type="scientific">Glomus cerebriforme</name>
    <dbReference type="NCBI Taxonomy" id="658196"/>
    <lineage>
        <taxon>Eukaryota</taxon>
        <taxon>Fungi</taxon>
        <taxon>Fungi incertae sedis</taxon>
        <taxon>Mucoromycota</taxon>
        <taxon>Glomeromycotina</taxon>
        <taxon>Glomeromycetes</taxon>
        <taxon>Glomerales</taxon>
        <taxon>Glomeraceae</taxon>
        <taxon>Glomus</taxon>
    </lineage>
</organism>
<comment type="caution">
    <text evidence="1">The sequence shown here is derived from an EMBL/GenBank/DDBJ whole genome shotgun (WGS) entry which is preliminary data.</text>
</comment>
<proteinExistence type="predicted"/>
<dbReference type="Proteomes" id="UP000265703">
    <property type="component" value="Unassembled WGS sequence"/>
</dbReference>
<keyword evidence="2" id="KW-1185">Reference proteome</keyword>